<gene>
    <name evidence="1" type="ORF">AsAng_0019460</name>
</gene>
<protein>
    <submittedName>
        <fullName evidence="1">DUF2004 domain-containing protein</fullName>
    </submittedName>
</protein>
<dbReference type="Proteomes" id="UP001060919">
    <property type="component" value="Chromosome"/>
</dbReference>
<accession>A0A915YDR5</accession>
<dbReference type="AlphaFoldDB" id="A0A915YDR5"/>
<sequence>MAIVEIPYLDEKLDSENLKEVYDGVLEIDGKKVSLDLWFQDSMCSIEELNKSINYLNNFKNVYQNAVHAIQDSFENKGEVRTLIEDHIEQFEAADKKILGIDEAMTPNDQIHHTYKKIHLSRIGLYPQTEEQFAILDFTISKAVTQYVFVVRTNSLGKVMEEVYVES</sequence>
<name>A0A915YDR5_9BACT</name>
<organism evidence="1 2">
    <name type="scientific">Aureispira anguillae</name>
    <dbReference type="NCBI Taxonomy" id="2864201"/>
    <lineage>
        <taxon>Bacteria</taxon>
        <taxon>Pseudomonadati</taxon>
        <taxon>Bacteroidota</taxon>
        <taxon>Saprospiria</taxon>
        <taxon>Saprospirales</taxon>
        <taxon>Saprospiraceae</taxon>
        <taxon>Aureispira</taxon>
    </lineage>
</organism>
<reference evidence="1" key="1">
    <citation type="submission" date="2022-09" db="EMBL/GenBank/DDBJ databases">
        <title>Aureispira anguillicida sp. nov., isolated from Leptocephalus of Japanese eel Anguilla japonica.</title>
        <authorList>
            <person name="Yuasa K."/>
            <person name="Mekata T."/>
            <person name="Ikunari K."/>
        </authorList>
    </citation>
    <scope>NUCLEOTIDE SEQUENCE</scope>
    <source>
        <strain evidence="1">EL160426</strain>
    </source>
</reference>
<dbReference type="EMBL" id="AP026867">
    <property type="protein sequence ID" value="BDS11234.1"/>
    <property type="molecule type" value="Genomic_DNA"/>
</dbReference>
<evidence type="ECO:0000313" key="1">
    <source>
        <dbReference type="EMBL" id="BDS11234.1"/>
    </source>
</evidence>
<evidence type="ECO:0000313" key="2">
    <source>
        <dbReference type="Proteomes" id="UP001060919"/>
    </source>
</evidence>
<dbReference type="RefSeq" id="WP_264792436.1">
    <property type="nucleotide sequence ID" value="NZ_AP026867.1"/>
</dbReference>
<keyword evidence="2" id="KW-1185">Reference proteome</keyword>
<dbReference type="KEGG" id="aup:AsAng_0019460"/>
<proteinExistence type="predicted"/>